<accession>A0A2Z4GAR7</accession>
<dbReference type="InterPro" id="IPR003362">
    <property type="entry name" value="Bact_transf"/>
</dbReference>
<organism evidence="9 10">
    <name type="scientific">Arcticibacterium luteifluviistationis</name>
    <dbReference type="NCBI Taxonomy" id="1784714"/>
    <lineage>
        <taxon>Bacteria</taxon>
        <taxon>Pseudomonadati</taxon>
        <taxon>Bacteroidota</taxon>
        <taxon>Cytophagia</taxon>
        <taxon>Cytophagales</taxon>
        <taxon>Leadbetterellaceae</taxon>
        <taxon>Arcticibacterium</taxon>
    </lineage>
</organism>
<reference evidence="9 10" key="1">
    <citation type="submission" date="2018-05" db="EMBL/GenBank/DDBJ databases">
        <title>Complete genome sequence of Arcticibacterium luteifluviistationis SM1504T, a cytophagaceae bacterium isolated from Arctic surface seawater.</title>
        <authorList>
            <person name="Li Y."/>
            <person name="Qin Q.-L."/>
        </authorList>
    </citation>
    <scope>NUCLEOTIDE SEQUENCE [LARGE SCALE GENOMIC DNA]</scope>
    <source>
        <strain evidence="9 10">SM1504</strain>
    </source>
</reference>
<evidence type="ECO:0000256" key="6">
    <source>
        <dbReference type="ARBA" id="ARBA00023136"/>
    </source>
</evidence>
<name>A0A2Z4GAR7_9BACT</name>
<evidence type="ECO:0000256" key="3">
    <source>
        <dbReference type="ARBA" id="ARBA00022679"/>
    </source>
</evidence>
<dbReference type="PANTHER" id="PTHR30576">
    <property type="entry name" value="COLANIC BIOSYNTHESIS UDP-GLUCOSE LIPID CARRIER TRANSFERASE"/>
    <property type="match status" value="1"/>
</dbReference>
<keyword evidence="10" id="KW-1185">Reference proteome</keyword>
<keyword evidence="3 9" id="KW-0808">Transferase</keyword>
<dbReference type="NCBIfam" id="TIGR03025">
    <property type="entry name" value="EPS_sugtrans"/>
    <property type="match status" value="1"/>
</dbReference>
<gene>
    <name evidence="9" type="ORF">DJ013_07555</name>
</gene>
<evidence type="ECO:0000256" key="5">
    <source>
        <dbReference type="ARBA" id="ARBA00022989"/>
    </source>
</evidence>
<keyword evidence="6 7" id="KW-0472">Membrane</keyword>
<evidence type="ECO:0000256" key="7">
    <source>
        <dbReference type="SAM" id="Phobius"/>
    </source>
</evidence>
<dbReference type="AlphaFoldDB" id="A0A2Z4GAR7"/>
<dbReference type="InterPro" id="IPR017475">
    <property type="entry name" value="EPS_sugar_tfrase"/>
</dbReference>
<dbReference type="GO" id="GO:0016780">
    <property type="term" value="F:phosphotransferase activity, for other substituted phosphate groups"/>
    <property type="evidence" value="ECO:0007669"/>
    <property type="project" value="TreeGrafter"/>
</dbReference>
<comment type="subcellular location">
    <subcellularLocation>
        <location evidence="1">Membrane</location>
        <topology evidence="1">Multi-pass membrane protein</topology>
    </subcellularLocation>
</comment>
<dbReference type="Proteomes" id="UP000249873">
    <property type="component" value="Chromosome"/>
</dbReference>
<feature type="domain" description="Bacterial sugar transferase" evidence="8">
    <location>
        <begin position="264"/>
        <end position="452"/>
    </location>
</feature>
<dbReference type="OrthoDB" id="9774190at2"/>
<evidence type="ECO:0000256" key="4">
    <source>
        <dbReference type="ARBA" id="ARBA00022692"/>
    </source>
</evidence>
<feature type="transmembrane region" description="Helical" evidence="7">
    <location>
        <begin position="39"/>
        <end position="59"/>
    </location>
</feature>
<dbReference type="RefSeq" id="WP_111371135.1">
    <property type="nucleotide sequence ID" value="NZ_CP029480.1"/>
</dbReference>
<feature type="transmembrane region" description="Helical" evidence="7">
    <location>
        <begin position="7"/>
        <end position="27"/>
    </location>
</feature>
<evidence type="ECO:0000256" key="2">
    <source>
        <dbReference type="ARBA" id="ARBA00006464"/>
    </source>
</evidence>
<dbReference type="NCBIfam" id="TIGR03023">
    <property type="entry name" value="WcaJ_sugtrans"/>
    <property type="match status" value="1"/>
</dbReference>
<comment type="similarity">
    <text evidence="2">Belongs to the bacterial sugar transferase family.</text>
</comment>
<dbReference type="Gene3D" id="3.40.50.720">
    <property type="entry name" value="NAD(P)-binding Rossmann-like Domain"/>
    <property type="match status" value="1"/>
</dbReference>
<evidence type="ECO:0000313" key="9">
    <source>
        <dbReference type="EMBL" id="AWV98033.1"/>
    </source>
</evidence>
<evidence type="ECO:0000313" key="10">
    <source>
        <dbReference type="Proteomes" id="UP000249873"/>
    </source>
</evidence>
<feature type="transmembrane region" description="Helical" evidence="7">
    <location>
        <begin position="71"/>
        <end position="90"/>
    </location>
</feature>
<feature type="transmembrane region" description="Helical" evidence="7">
    <location>
        <begin position="269"/>
        <end position="291"/>
    </location>
</feature>
<keyword evidence="5 7" id="KW-1133">Transmembrane helix</keyword>
<keyword evidence="4 7" id="KW-0812">Transmembrane</keyword>
<evidence type="ECO:0000256" key="1">
    <source>
        <dbReference type="ARBA" id="ARBA00004141"/>
    </source>
</evidence>
<dbReference type="PANTHER" id="PTHR30576:SF0">
    <property type="entry name" value="UNDECAPRENYL-PHOSPHATE N-ACETYLGALACTOSAMINYL 1-PHOSPHATE TRANSFERASE-RELATED"/>
    <property type="match status" value="1"/>
</dbReference>
<sequence length="460" mass="53310">MRTITKVGYVKLVTDGLFLTGCFFLSMQLSGRGILESDIIILIVLLSGWYFSTKISNLYDEFRTETFVGELLLILQNVVIQVFIAGQLFFLLNQSNFARTFVLYYASSILIALIVKNYVTKKALLHYRQGGGNTRYVMFVGYNKITDDLISRIENNPHYGMKVLGVISNEENSSDFSYLKELEKFHNNNDNVTIDDIIVTSDLLNKDMLQGLYKCCESKGVRLKFVPNYSNYYLNRVQFQLFGNYPLITLRSEPLQQAHWLFLKRAFDIAFSSLVFLLIFSWLFPIIAILIKLNSKGPVFFKQDRWGENGKKFKCYKFRSMVVDSQDVKKSGAFNQATQNDPRITKIGAFLRKTSLDEFPQFINVLKGEMSVVGPRPHAHEHNLRTKDLIDKYMIRHWVKPGITGWAQVNGYRGETKTNEAMQKRIDFDIHYIETWTFWSDLKIILMTVYNMAKGEENAY</sequence>
<dbReference type="KEGG" id="als:DJ013_07555"/>
<dbReference type="EMBL" id="CP029480">
    <property type="protein sequence ID" value="AWV98033.1"/>
    <property type="molecule type" value="Genomic_DNA"/>
</dbReference>
<protein>
    <submittedName>
        <fullName evidence="9">Undecaprenyl-phosphate glucose phosphotransferase</fullName>
    </submittedName>
</protein>
<dbReference type="Pfam" id="PF13727">
    <property type="entry name" value="CoA_binding_3"/>
    <property type="match status" value="1"/>
</dbReference>
<dbReference type="InterPro" id="IPR017473">
    <property type="entry name" value="Undecaprenyl-P_gluc_Ptfrase"/>
</dbReference>
<dbReference type="Pfam" id="PF02397">
    <property type="entry name" value="Bac_transf"/>
    <property type="match status" value="1"/>
</dbReference>
<evidence type="ECO:0000259" key="8">
    <source>
        <dbReference type="Pfam" id="PF02397"/>
    </source>
</evidence>
<proteinExistence type="inferred from homology"/>
<dbReference type="GO" id="GO:0016020">
    <property type="term" value="C:membrane"/>
    <property type="evidence" value="ECO:0007669"/>
    <property type="project" value="UniProtKB-SubCell"/>
</dbReference>
<feature type="transmembrane region" description="Helical" evidence="7">
    <location>
        <begin position="102"/>
        <end position="119"/>
    </location>
</feature>